<dbReference type="GeneID" id="63856813"/>
<dbReference type="RefSeq" id="XP_040799154.1">
    <property type="nucleotide sequence ID" value="XM_040939480.1"/>
</dbReference>
<name>A0A8G1RKW8_9EURO</name>
<sequence length="99" mass="10729">MRELTEKRNKGKTDGHEGVKDAAIEASVGWSFGTVTVPDLDTRTLLHACMQAIGLSDCRVSLNSHRSLDEKDVVAVCFEDEARVVACSGAWDCESCPAM</sequence>
<protein>
    <submittedName>
        <fullName evidence="1">Uncharacterized protein</fullName>
    </submittedName>
</protein>
<evidence type="ECO:0000313" key="1">
    <source>
        <dbReference type="EMBL" id="RAK75144.1"/>
    </source>
</evidence>
<dbReference type="VEuPathDB" id="FungiDB:BO72DRAFT_183592"/>
<reference evidence="1 2" key="1">
    <citation type="submission" date="2018-02" db="EMBL/GenBank/DDBJ databases">
        <title>The genomes of Aspergillus section Nigri reveals drivers in fungal speciation.</title>
        <authorList>
            <consortium name="DOE Joint Genome Institute"/>
            <person name="Vesth T.C."/>
            <person name="Nybo J."/>
            <person name="Theobald S."/>
            <person name="Brandl J."/>
            <person name="Frisvad J.C."/>
            <person name="Nielsen K.F."/>
            <person name="Lyhne E.K."/>
            <person name="Kogle M.E."/>
            <person name="Kuo A."/>
            <person name="Riley R."/>
            <person name="Clum A."/>
            <person name="Nolan M."/>
            <person name="Lipzen A."/>
            <person name="Salamov A."/>
            <person name="Henrissat B."/>
            <person name="Wiebenga A."/>
            <person name="De vries R.P."/>
            <person name="Grigoriev I.V."/>
            <person name="Mortensen U.H."/>
            <person name="Andersen M.R."/>
            <person name="Baker S.E."/>
        </authorList>
    </citation>
    <scope>NUCLEOTIDE SEQUENCE [LARGE SCALE GENOMIC DNA]</scope>
    <source>
        <strain evidence="1 2">CBS 313.89</strain>
    </source>
</reference>
<dbReference type="Proteomes" id="UP000249789">
    <property type="component" value="Unassembled WGS sequence"/>
</dbReference>
<accession>A0A8G1RKW8</accession>
<organism evidence="1 2">
    <name type="scientific">Aspergillus fijiensis CBS 313.89</name>
    <dbReference type="NCBI Taxonomy" id="1448319"/>
    <lineage>
        <taxon>Eukaryota</taxon>
        <taxon>Fungi</taxon>
        <taxon>Dikarya</taxon>
        <taxon>Ascomycota</taxon>
        <taxon>Pezizomycotina</taxon>
        <taxon>Eurotiomycetes</taxon>
        <taxon>Eurotiomycetidae</taxon>
        <taxon>Eurotiales</taxon>
        <taxon>Aspergillaceae</taxon>
        <taxon>Aspergillus</taxon>
    </lineage>
</organism>
<evidence type="ECO:0000313" key="2">
    <source>
        <dbReference type="Proteomes" id="UP000249789"/>
    </source>
</evidence>
<proteinExistence type="predicted"/>
<gene>
    <name evidence="1" type="ORF">BO72DRAFT_183592</name>
</gene>
<dbReference type="AlphaFoldDB" id="A0A8G1RKW8"/>
<dbReference type="EMBL" id="KZ824661">
    <property type="protein sequence ID" value="RAK75144.1"/>
    <property type="molecule type" value="Genomic_DNA"/>
</dbReference>
<keyword evidence="2" id="KW-1185">Reference proteome</keyword>